<evidence type="ECO:0000256" key="2">
    <source>
        <dbReference type="SAM" id="Phobius"/>
    </source>
</evidence>
<organism evidence="3 4">
    <name type="scientific">Prauserella oleivorans</name>
    <dbReference type="NCBI Taxonomy" id="1478153"/>
    <lineage>
        <taxon>Bacteria</taxon>
        <taxon>Bacillati</taxon>
        <taxon>Actinomycetota</taxon>
        <taxon>Actinomycetes</taxon>
        <taxon>Pseudonocardiales</taxon>
        <taxon>Pseudonocardiaceae</taxon>
        <taxon>Prauserella</taxon>
    </lineage>
</organism>
<comment type="caution">
    <text evidence="3">The sequence shown here is derived from an EMBL/GenBank/DDBJ whole genome shotgun (WGS) entry which is preliminary data.</text>
</comment>
<gene>
    <name evidence="3" type="ORF">ACFS2C_21190</name>
</gene>
<feature type="transmembrane region" description="Helical" evidence="2">
    <location>
        <begin position="22"/>
        <end position="44"/>
    </location>
</feature>
<keyword evidence="2" id="KW-1133">Transmembrane helix</keyword>
<evidence type="ECO:0000313" key="4">
    <source>
        <dbReference type="Proteomes" id="UP001597478"/>
    </source>
</evidence>
<reference evidence="4" key="1">
    <citation type="journal article" date="2019" name="Int. J. Syst. Evol. Microbiol.">
        <title>The Global Catalogue of Microorganisms (GCM) 10K type strain sequencing project: providing services to taxonomists for standard genome sequencing and annotation.</title>
        <authorList>
            <consortium name="The Broad Institute Genomics Platform"/>
            <consortium name="The Broad Institute Genome Sequencing Center for Infectious Disease"/>
            <person name="Wu L."/>
            <person name="Ma J."/>
        </authorList>
    </citation>
    <scope>NUCLEOTIDE SEQUENCE [LARGE SCALE GENOMIC DNA]</scope>
    <source>
        <strain evidence="4">IBRC-M 10906</strain>
    </source>
</reference>
<protein>
    <recommendedName>
        <fullName evidence="5">Integral membrane protein</fullName>
    </recommendedName>
</protein>
<keyword evidence="4" id="KW-1185">Reference proteome</keyword>
<evidence type="ECO:0000256" key="1">
    <source>
        <dbReference type="SAM" id="MobiDB-lite"/>
    </source>
</evidence>
<feature type="region of interest" description="Disordered" evidence="1">
    <location>
        <begin position="212"/>
        <end position="246"/>
    </location>
</feature>
<feature type="transmembrane region" description="Helical" evidence="2">
    <location>
        <begin position="154"/>
        <end position="172"/>
    </location>
</feature>
<accession>A0ABW5WFE5</accession>
<sequence length="246" mass="26682">MGHAQGDLDSGLSFHLQLGSGAIVWLFAAFVVTFVVTRVIVRLIRSGRGPFRDTDVGGVHVHHHVYGIFLILASGVAEFVYRPDAPWVHVLAAVFGVGAALTLDEFALWLYLDDVYWTEEGRKSIDVVLGATLVGLLFVLGARPFEDNAGEGRIVFAVTVTLNLVFSLIAIVKGKVGSGVIGLMVPFVAMIAALRLAKPASPWARRRYPEGSRKLERAQARFPRHRRGRLSGVGDRLAGVPTDSKS</sequence>
<keyword evidence="2" id="KW-0812">Transmembrane</keyword>
<proteinExistence type="predicted"/>
<feature type="transmembrane region" description="Helical" evidence="2">
    <location>
        <begin position="124"/>
        <end position="142"/>
    </location>
</feature>
<feature type="transmembrane region" description="Helical" evidence="2">
    <location>
        <begin position="64"/>
        <end position="81"/>
    </location>
</feature>
<feature type="transmembrane region" description="Helical" evidence="2">
    <location>
        <begin position="178"/>
        <end position="197"/>
    </location>
</feature>
<name>A0ABW5WFE5_9PSEU</name>
<dbReference type="RefSeq" id="WP_377384421.1">
    <property type="nucleotide sequence ID" value="NZ_JBHSAN010000002.1"/>
</dbReference>
<dbReference type="Proteomes" id="UP001597478">
    <property type="component" value="Unassembled WGS sequence"/>
</dbReference>
<evidence type="ECO:0008006" key="5">
    <source>
        <dbReference type="Google" id="ProtNLM"/>
    </source>
</evidence>
<dbReference type="EMBL" id="JBHUOF010000038">
    <property type="protein sequence ID" value="MFD2801906.1"/>
    <property type="molecule type" value="Genomic_DNA"/>
</dbReference>
<feature type="transmembrane region" description="Helical" evidence="2">
    <location>
        <begin position="88"/>
        <end position="112"/>
    </location>
</feature>
<evidence type="ECO:0000313" key="3">
    <source>
        <dbReference type="EMBL" id="MFD2801906.1"/>
    </source>
</evidence>
<keyword evidence="2" id="KW-0472">Membrane</keyword>